<feature type="transmembrane region" description="Helical" evidence="2">
    <location>
        <begin position="131"/>
        <end position="157"/>
    </location>
</feature>
<feature type="transmembrane region" description="Helical" evidence="2">
    <location>
        <begin position="192"/>
        <end position="215"/>
    </location>
</feature>
<evidence type="ECO:0000313" key="4">
    <source>
        <dbReference type="Proteomes" id="UP001597368"/>
    </source>
</evidence>
<feature type="transmembrane region" description="Helical" evidence="2">
    <location>
        <begin position="91"/>
        <end position="111"/>
    </location>
</feature>
<evidence type="ECO:0000313" key="3">
    <source>
        <dbReference type="EMBL" id="MFD1933283.1"/>
    </source>
</evidence>
<keyword evidence="4" id="KW-1185">Reference proteome</keyword>
<dbReference type="RefSeq" id="WP_379573326.1">
    <property type="nucleotide sequence ID" value="NZ_JBHUFV010000026.1"/>
</dbReference>
<feature type="compositionally biased region" description="Polar residues" evidence="1">
    <location>
        <begin position="1"/>
        <end position="10"/>
    </location>
</feature>
<protein>
    <recommendedName>
        <fullName evidence="5">DUF4386 family protein</fullName>
    </recommendedName>
</protein>
<keyword evidence="2" id="KW-0812">Transmembrane</keyword>
<keyword evidence="2" id="KW-1133">Transmembrane helix</keyword>
<evidence type="ECO:0008006" key="5">
    <source>
        <dbReference type="Google" id="ProtNLM"/>
    </source>
</evidence>
<gene>
    <name evidence="3" type="ORF">ACFSKW_17570</name>
</gene>
<keyword evidence="2" id="KW-0472">Membrane</keyword>
<organism evidence="3 4">
    <name type="scientific">Nonomuraea mangrovi</name>
    <dbReference type="NCBI Taxonomy" id="2316207"/>
    <lineage>
        <taxon>Bacteria</taxon>
        <taxon>Bacillati</taxon>
        <taxon>Actinomycetota</taxon>
        <taxon>Actinomycetes</taxon>
        <taxon>Streptosporangiales</taxon>
        <taxon>Streptosporangiaceae</taxon>
        <taxon>Nonomuraea</taxon>
    </lineage>
</organism>
<dbReference type="EMBL" id="JBHUFV010000026">
    <property type="protein sequence ID" value="MFD1933283.1"/>
    <property type="molecule type" value="Genomic_DNA"/>
</dbReference>
<feature type="region of interest" description="Disordered" evidence="1">
    <location>
        <begin position="1"/>
        <end position="22"/>
    </location>
</feature>
<feature type="transmembrane region" description="Helical" evidence="2">
    <location>
        <begin position="164"/>
        <end position="186"/>
    </location>
</feature>
<name>A0ABW4SVV0_9ACTN</name>
<feature type="transmembrane region" description="Helical" evidence="2">
    <location>
        <begin position="21"/>
        <end position="42"/>
    </location>
</feature>
<comment type="caution">
    <text evidence="3">The sequence shown here is derived from an EMBL/GenBank/DDBJ whole genome shotgun (WGS) entry which is preliminary data.</text>
</comment>
<accession>A0ABW4SVV0</accession>
<proteinExistence type="predicted"/>
<evidence type="ECO:0000256" key="1">
    <source>
        <dbReference type="SAM" id="MobiDB-lite"/>
    </source>
</evidence>
<dbReference type="Proteomes" id="UP001597368">
    <property type="component" value="Unassembled WGS sequence"/>
</dbReference>
<evidence type="ECO:0000256" key="2">
    <source>
        <dbReference type="SAM" id="Phobius"/>
    </source>
</evidence>
<sequence>MMAHPAQSTVDPARGRRTSGTIGRTTALIGGPVFLLGTALHPARDGQSVAAVGQLYGLTHDLQALGLVLQAVSLVGILASRVVTLGRRGPLGWYAAILGTLTWFGVIVFDGSHNPAVARYAPEIVHTPADLGAGGALLVLPALLLFPLGYAVLGVLLGRHGRGWPGLLLGLGAIVYTVGGLVVFVAGPHSPLIQSLEVVGAALYAAGYIALAWTVRGMT</sequence>
<reference evidence="4" key="1">
    <citation type="journal article" date="2019" name="Int. J. Syst. Evol. Microbiol.">
        <title>The Global Catalogue of Microorganisms (GCM) 10K type strain sequencing project: providing services to taxonomists for standard genome sequencing and annotation.</title>
        <authorList>
            <consortium name="The Broad Institute Genomics Platform"/>
            <consortium name="The Broad Institute Genome Sequencing Center for Infectious Disease"/>
            <person name="Wu L."/>
            <person name="Ma J."/>
        </authorList>
    </citation>
    <scope>NUCLEOTIDE SEQUENCE [LARGE SCALE GENOMIC DNA]</scope>
    <source>
        <strain evidence="4">ICMP 6774ER</strain>
    </source>
</reference>
<feature type="transmembrane region" description="Helical" evidence="2">
    <location>
        <begin position="62"/>
        <end position="79"/>
    </location>
</feature>